<dbReference type="PANTHER" id="PTHR36809">
    <property type="entry name" value="TRANSMEMBRANE PROTEIN"/>
    <property type="match status" value="1"/>
</dbReference>
<protein>
    <submittedName>
        <fullName evidence="2">Uncharacterized protein</fullName>
    </submittedName>
</protein>
<evidence type="ECO:0000313" key="2">
    <source>
        <dbReference type="EMBL" id="GMH14446.1"/>
    </source>
</evidence>
<feature type="region of interest" description="Disordered" evidence="1">
    <location>
        <begin position="1"/>
        <end position="22"/>
    </location>
</feature>
<accession>A0AAD3XS51</accession>
<reference evidence="2" key="1">
    <citation type="submission" date="2023-05" db="EMBL/GenBank/DDBJ databases">
        <title>Nepenthes gracilis genome sequencing.</title>
        <authorList>
            <person name="Fukushima K."/>
        </authorList>
    </citation>
    <scope>NUCLEOTIDE SEQUENCE</scope>
    <source>
        <strain evidence="2">SING2019-196</strain>
    </source>
</reference>
<dbReference type="Proteomes" id="UP001279734">
    <property type="component" value="Unassembled WGS sequence"/>
</dbReference>
<dbReference type="EMBL" id="BSYO01000014">
    <property type="protein sequence ID" value="GMH14446.1"/>
    <property type="molecule type" value="Genomic_DNA"/>
</dbReference>
<evidence type="ECO:0000313" key="3">
    <source>
        <dbReference type="Proteomes" id="UP001279734"/>
    </source>
</evidence>
<comment type="caution">
    <text evidence="2">The sequence shown here is derived from an EMBL/GenBank/DDBJ whole genome shotgun (WGS) entry which is preliminary data.</text>
</comment>
<name>A0AAD3XS51_NEPGR</name>
<feature type="compositionally biased region" description="Basic and acidic residues" evidence="1">
    <location>
        <begin position="13"/>
        <end position="22"/>
    </location>
</feature>
<keyword evidence="3" id="KW-1185">Reference proteome</keyword>
<evidence type="ECO:0000256" key="1">
    <source>
        <dbReference type="SAM" id="MobiDB-lite"/>
    </source>
</evidence>
<dbReference type="AlphaFoldDB" id="A0AAD3XS51"/>
<dbReference type="PANTHER" id="PTHR36809:SF1">
    <property type="entry name" value="TRANSMEMBRANE PROTEIN"/>
    <property type="match status" value="1"/>
</dbReference>
<sequence length="76" mass="8692">MKNGGYYDTTTPEEGKEGNYQKKKEDEEGSCWLHVAQRRCELCGGSGLVLRDKSYFRCPGCGGFLPWQSWKRFFSG</sequence>
<gene>
    <name evidence="2" type="ORF">Nepgr_016287</name>
</gene>
<organism evidence="2 3">
    <name type="scientific">Nepenthes gracilis</name>
    <name type="common">Slender pitcher plant</name>
    <dbReference type="NCBI Taxonomy" id="150966"/>
    <lineage>
        <taxon>Eukaryota</taxon>
        <taxon>Viridiplantae</taxon>
        <taxon>Streptophyta</taxon>
        <taxon>Embryophyta</taxon>
        <taxon>Tracheophyta</taxon>
        <taxon>Spermatophyta</taxon>
        <taxon>Magnoliopsida</taxon>
        <taxon>eudicotyledons</taxon>
        <taxon>Gunneridae</taxon>
        <taxon>Pentapetalae</taxon>
        <taxon>Caryophyllales</taxon>
        <taxon>Nepenthaceae</taxon>
        <taxon>Nepenthes</taxon>
    </lineage>
</organism>
<proteinExistence type="predicted"/>